<accession>A0A285T7Q7</accession>
<evidence type="ECO:0000313" key="3">
    <source>
        <dbReference type="EMBL" id="SOC17343.1"/>
    </source>
</evidence>
<dbReference type="GO" id="GO:0008713">
    <property type="term" value="F:ADP-heptose-lipopolysaccharide heptosyltransferase activity"/>
    <property type="evidence" value="ECO:0007669"/>
    <property type="project" value="TreeGrafter"/>
</dbReference>
<keyword evidence="2 3" id="KW-0808">Transferase</keyword>
<dbReference type="SUPFAM" id="SSF53756">
    <property type="entry name" value="UDP-Glycosyltransferase/glycogen phosphorylase"/>
    <property type="match status" value="1"/>
</dbReference>
<dbReference type="PANTHER" id="PTHR30160">
    <property type="entry name" value="TETRAACYLDISACCHARIDE 4'-KINASE-RELATED"/>
    <property type="match status" value="1"/>
</dbReference>
<dbReference type="Gene3D" id="3.40.50.2000">
    <property type="entry name" value="Glycogen Phosphorylase B"/>
    <property type="match status" value="1"/>
</dbReference>
<dbReference type="InterPro" id="IPR002201">
    <property type="entry name" value="Glyco_trans_9"/>
</dbReference>
<dbReference type="RefSeq" id="WP_097051849.1">
    <property type="nucleotide sequence ID" value="NZ_OBMM01000002.1"/>
</dbReference>
<dbReference type="GO" id="GO:0009244">
    <property type="term" value="P:lipopolysaccharide core region biosynthetic process"/>
    <property type="evidence" value="ECO:0007669"/>
    <property type="project" value="TreeGrafter"/>
</dbReference>
<reference evidence="3 4" key="1">
    <citation type="submission" date="2017-08" db="EMBL/GenBank/DDBJ databases">
        <authorList>
            <person name="de Groot N.N."/>
        </authorList>
    </citation>
    <scope>NUCLEOTIDE SEQUENCE [LARGE SCALE GENOMIC DNA]</scope>
    <source>
        <strain evidence="3 4">USBA 78</strain>
    </source>
</reference>
<keyword evidence="1" id="KW-0328">Glycosyltransferase</keyword>
<protein>
    <submittedName>
        <fullName evidence="3">ADP-heptose:LPS heptosyltransferase</fullName>
    </submittedName>
</protein>
<evidence type="ECO:0000256" key="1">
    <source>
        <dbReference type="ARBA" id="ARBA00022676"/>
    </source>
</evidence>
<dbReference type="InterPro" id="IPR051199">
    <property type="entry name" value="LPS_LOS_Heptosyltrfase"/>
</dbReference>
<evidence type="ECO:0000313" key="4">
    <source>
        <dbReference type="Proteomes" id="UP000219068"/>
    </source>
</evidence>
<dbReference type="AlphaFoldDB" id="A0A285T7Q7"/>
<dbReference type="Proteomes" id="UP000219068">
    <property type="component" value="Unassembled WGS sequence"/>
</dbReference>
<gene>
    <name evidence="3" type="ORF">SAMN05428964_102487</name>
</gene>
<sequence length="408" mass="44652">MPAHHHPARKKFTRFASKQPFRFGLPNVSAELTQASDNSPSYLTRTTSLLRQQVLANAPSVKIISDTVHPDVLARDGWAHTDFDRKRVLFLIPDDAIGDCVGMALFLRAFAVKYPRAKIAVLNSGSASDIFATLSDVTVFQLFISAKRLKTFDYLIDFSEMEGWKDIATMPVNPEEALCEAFDISPIPLASKRSPKLAPGARIGILPMASSPLRTLPPALVREIAEFLAKAGFDITLILNAYQGVMKKYKDTIGPFDQPNIRIVDGFKTIGNLVSFISEQNYVVLADSGPAHITKLFQTPGIGIYSSASPTVLQGRHQNLLPWQSTYKGDFCEAPCGLAKLRATASGTIGCMGSLGLPMSELINLPANSDKALAEQLVTESPVPCVAALVEHKDRFFTFLRKDLELQT</sequence>
<proteinExistence type="predicted"/>
<dbReference type="Pfam" id="PF01075">
    <property type="entry name" value="Glyco_transf_9"/>
    <property type="match status" value="1"/>
</dbReference>
<organism evidence="3 4">
    <name type="scientific">Thalassospira xiamenensis</name>
    <dbReference type="NCBI Taxonomy" id="220697"/>
    <lineage>
        <taxon>Bacteria</taxon>
        <taxon>Pseudomonadati</taxon>
        <taxon>Pseudomonadota</taxon>
        <taxon>Alphaproteobacteria</taxon>
        <taxon>Rhodospirillales</taxon>
        <taxon>Thalassospiraceae</taxon>
        <taxon>Thalassospira</taxon>
    </lineage>
</organism>
<dbReference type="EMBL" id="OBMM01000002">
    <property type="protein sequence ID" value="SOC17343.1"/>
    <property type="molecule type" value="Genomic_DNA"/>
</dbReference>
<dbReference type="GO" id="GO:0005829">
    <property type="term" value="C:cytosol"/>
    <property type="evidence" value="ECO:0007669"/>
    <property type="project" value="TreeGrafter"/>
</dbReference>
<evidence type="ECO:0000256" key="2">
    <source>
        <dbReference type="ARBA" id="ARBA00022679"/>
    </source>
</evidence>
<name>A0A285T7Q7_9PROT</name>